<dbReference type="InterPro" id="IPR030389">
    <property type="entry name" value="G_FEOB_dom"/>
</dbReference>
<organism evidence="18 19">
    <name type="scientific">Caldicoprobacter faecalis</name>
    <dbReference type="NCBI Taxonomy" id="937334"/>
    <lineage>
        <taxon>Bacteria</taxon>
        <taxon>Bacillati</taxon>
        <taxon>Bacillota</taxon>
        <taxon>Clostridia</taxon>
        <taxon>Caldicoprobacterales</taxon>
        <taxon>Caldicoprobacteraceae</taxon>
        <taxon>Caldicoprobacter</taxon>
    </lineage>
</organism>
<feature type="binding site" evidence="15">
    <location>
        <position position="38"/>
    </location>
    <ligand>
        <name>Mg(2+)</name>
        <dbReference type="ChEBI" id="CHEBI:18420"/>
        <label>2</label>
    </ligand>
</feature>
<dbReference type="EMBL" id="FOXR01000045">
    <property type="protein sequence ID" value="SFQ43142.1"/>
    <property type="molecule type" value="Genomic_DNA"/>
</dbReference>
<feature type="binding site" evidence="15">
    <location>
        <position position="34"/>
    </location>
    <ligand>
        <name>Mg(2+)</name>
        <dbReference type="ChEBI" id="CHEBI:18420"/>
        <label>2</label>
    </ligand>
</feature>
<dbReference type="Pfam" id="PF07670">
    <property type="entry name" value="Gate"/>
    <property type="match status" value="2"/>
</dbReference>
<dbReference type="PANTHER" id="PTHR43185">
    <property type="entry name" value="FERROUS IRON TRANSPORT PROTEIN B"/>
    <property type="match status" value="1"/>
</dbReference>
<feature type="transmembrane region" description="Helical" evidence="16">
    <location>
        <begin position="489"/>
        <end position="510"/>
    </location>
</feature>
<evidence type="ECO:0000256" key="9">
    <source>
        <dbReference type="ARBA" id="ARBA00023004"/>
    </source>
</evidence>
<sequence length="619" mass="68046">MQCHNMTEKIDINKEAKKIVLVGNPNVGKSVFFNALTGSYVDVSNFPGTTVDISSGRYKDMVVMDTPGVYGVSSFNDEERVARDVILYADIILNVVDALHIERDLFLTQQIIDMGKPVVVALNMMDDVKKNGIEIDIDKLSQELGVPVIPTVAVKGEGIEEVKEALDRARTGNRLPIVEENLRAVRHMVDEDSEALLVLEEDENIIARHNISGVKGMREQIYQARRERVDEIVKKVVHHTNRGASFSVKLGRWMLSPLTGIPILLVVLWLVYEFVGVFVAQTVVGWTEEVIMGEYYYEFIMKTLEPLLGTESLLAQLLIGEFGVLTMTPIYVFGLLLPLVVGFYLVLSIMEDSGYLPRVAVLTDRSLNLLGLNGRAIIPIILGFGCVTMATITTRILGSRRERFIATMLLGLAIPCSAQLGVIAGLLGPLGIKMAALYVSVIFIVFALTGTLLNKVVPGKSTDLMIDLPPLRLPRIENVLKKTYVKSKVFITEAGPLFLLGAVIITLLQYTGILDLIANGFAPITEGFLKLPRETAVAFIMGIIRRDFGAAGLNDMVSRGLLNSSQVVVALIAITLFVPCIAAIMVIFKERDWKEALLIWLGSFAISFLTAGIVAQVII</sequence>
<dbReference type="InterPro" id="IPR003373">
    <property type="entry name" value="Fe2_transport_prot-B"/>
</dbReference>
<evidence type="ECO:0000313" key="18">
    <source>
        <dbReference type="EMBL" id="SFQ43142.1"/>
    </source>
</evidence>
<evidence type="ECO:0000256" key="6">
    <source>
        <dbReference type="ARBA" id="ARBA00022692"/>
    </source>
</evidence>
<dbReference type="GO" id="GO:0015093">
    <property type="term" value="F:ferrous iron transmembrane transporter activity"/>
    <property type="evidence" value="ECO:0007669"/>
    <property type="project" value="UniProtKB-UniRule"/>
</dbReference>
<feature type="binding site" evidence="15">
    <location>
        <position position="35"/>
    </location>
    <ligand>
        <name>Mg(2+)</name>
        <dbReference type="ChEBI" id="CHEBI:18420"/>
        <label>2</label>
    </ligand>
</feature>
<feature type="binding site" evidence="15">
    <location>
        <position position="37"/>
    </location>
    <ligand>
        <name>Mg(2+)</name>
        <dbReference type="ChEBI" id="CHEBI:18420"/>
        <label>2</label>
    </ligand>
</feature>
<feature type="binding site" evidence="14">
    <location>
        <begin position="48"/>
        <end position="52"/>
    </location>
    <ligand>
        <name>GTP</name>
        <dbReference type="ChEBI" id="CHEBI:37565"/>
        <label>1</label>
    </ligand>
</feature>
<evidence type="ECO:0000256" key="4">
    <source>
        <dbReference type="ARBA" id="ARBA00022475"/>
    </source>
</evidence>
<evidence type="ECO:0000256" key="11">
    <source>
        <dbReference type="ARBA" id="ARBA00023134"/>
    </source>
</evidence>
<feature type="transmembrane region" description="Helical" evidence="16">
    <location>
        <begin position="404"/>
        <end position="428"/>
    </location>
</feature>
<feature type="binding site" evidence="14">
    <location>
        <begin position="123"/>
        <end position="126"/>
    </location>
    <ligand>
        <name>GTP</name>
        <dbReference type="ChEBI" id="CHEBI:37565"/>
        <label>1</label>
    </ligand>
</feature>
<feature type="domain" description="FeoB-type G" evidence="17">
    <location>
        <begin position="16"/>
        <end position="172"/>
    </location>
</feature>
<dbReference type="AlphaFoldDB" id="A0A1I5YG49"/>
<keyword evidence="3 16" id="KW-0813">Transport</keyword>
<dbReference type="PRINTS" id="PR00326">
    <property type="entry name" value="GTP1OBG"/>
</dbReference>
<evidence type="ECO:0000256" key="5">
    <source>
        <dbReference type="ARBA" id="ARBA00022496"/>
    </source>
</evidence>
<accession>A0A1I5YG49</accession>
<dbReference type="InterPro" id="IPR011640">
    <property type="entry name" value="Fe2_transport_prot_B_C"/>
</dbReference>
<feature type="transmembrane region" description="Helical" evidence="16">
    <location>
        <begin position="567"/>
        <end position="588"/>
    </location>
</feature>
<keyword evidence="8 16" id="KW-1133">Transmembrane helix</keyword>
<dbReference type="NCBIfam" id="TIGR00231">
    <property type="entry name" value="small_GTP"/>
    <property type="match status" value="1"/>
</dbReference>
<feature type="transmembrane region" description="Helical" evidence="16">
    <location>
        <begin position="434"/>
        <end position="453"/>
    </location>
</feature>
<dbReference type="OrthoDB" id="9809127at2"/>
<feature type="transmembrane region" description="Helical" evidence="16">
    <location>
        <begin position="370"/>
        <end position="392"/>
    </location>
</feature>
<dbReference type="CDD" id="cd01879">
    <property type="entry name" value="FeoB"/>
    <property type="match status" value="1"/>
</dbReference>
<dbReference type="Pfam" id="PF07664">
    <property type="entry name" value="FeoB_C"/>
    <property type="match status" value="1"/>
</dbReference>
<feature type="binding site" evidence="14">
    <location>
        <begin position="65"/>
        <end position="68"/>
    </location>
    <ligand>
        <name>GTP</name>
        <dbReference type="ChEBI" id="CHEBI:37565"/>
        <label>1</label>
    </ligand>
</feature>
<keyword evidence="5 16" id="KW-0410">Iron transport</keyword>
<dbReference type="InterPro" id="IPR027417">
    <property type="entry name" value="P-loop_NTPase"/>
</dbReference>
<comment type="function">
    <text evidence="1 16">Probable transporter of a GTP-driven Fe(2+) uptake system.</text>
</comment>
<feature type="transmembrane region" description="Helical" evidence="16">
    <location>
        <begin position="330"/>
        <end position="350"/>
    </location>
</feature>
<evidence type="ECO:0000256" key="15">
    <source>
        <dbReference type="PIRSR" id="PIRSR603373-2"/>
    </source>
</evidence>
<gene>
    <name evidence="18" type="ORF">SAMN05444406_1458</name>
</gene>
<evidence type="ECO:0000256" key="2">
    <source>
        <dbReference type="ARBA" id="ARBA00004651"/>
    </source>
</evidence>
<feature type="binding site" evidence="14">
    <location>
        <begin position="23"/>
        <end position="30"/>
    </location>
    <ligand>
        <name>GTP</name>
        <dbReference type="ChEBI" id="CHEBI:37565"/>
        <label>1</label>
    </ligand>
</feature>
<dbReference type="PANTHER" id="PTHR43185:SF1">
    <property type="entry name" value="FE(2+) TRANSPORTER FEOB"/>
    <property type="match status" value="1"/>
</dbReference>
<keyword evidence="19" id="KW-1185">Reference proteome</keyword>
<dbReference type="InterPro" id="IPR005225">
    <property type="entry name" value="Small_GTP-bd"/>
</dbReference>
<dbReference type="GO" id="GO:0005886">
    <property type="term" value="C:plasma membrane"/>
    <property type="evidence" value="ECO:0007669"/>
    <property type="project" value="UniProtKB-SubCell"/>
</dbReference>
<evidence type="ECO:0000256" key="13">
    <source>
        <dbReference type="NCBIfam" id="TIGR00437"/>
    </source>
</evidence>
<evidence type="ECO:0000256" key="3">
    <source>
        <dbReference type="ARBA" id="ARBA00022448"/>
    </source>
</evidence>
<keyword evidence="11 14" id="KW-0342">GTP-binding</keyword>
<dbReference type="Gene3D" id="3.40.50.300">
    <property type="entry name" value="P-loop containing nucleotide triphosphate hydrolases"/>
    <property type="match status" value="1"/>
</dbReference>
<keyword evidence="9 16" id="KW-0408">Iron</keyword>
<evidence type="ECO:0000259" key="17">
    <source>
        <dbReference type="PROSITE" id="PS51711"/>
    </source>
</evidence>
<evidence type="ECO:0000256" key="8">
    <source>
        <dbReference type="ARBA" id="ARBA00022989"/>
    </source>
</evidence>
<keyword evidence="15" id="KW-0460">Magnesium</keyword>
<evidence type="ECO:0000256" key="1">
    <source>
        <dbReference type="ARBA" id="ARBA00003926"/>
    </source>
</evidence>
<dbReference type="SUPFAM" id="SSF52540">
    <property type="entry name" value="P-loop containing nucleoside triphosphate hydrolases"/>
    <property type="match status" value="1"/>
</dbReference>
<feature type="transmembrane region" description="Helical" evidence="16">
    <location>
        <begin position="597"/>
        <end position="618"/>
    </location>
</feature>
<proteinExistence type="inferred from homology"/>
<keyword evidence="6 16" id="KW-0812">Transmembrane</keyword>
<dbReference type="InterPro" id="IPR006073">
    <property type="entry name" value="GTP-bd"/>
</dbReference>
<protein>
    <recommendedName>
        <fullName evidence="13 16">Ferrous iron transport protein B</fullName>
    </recommendedName>
</protein>
<dbReference type="GO" id="GO:0046872">
    <property type="term" value="F:metal ion binding"/>
    <property type="evidence" value="ECO:0007669"/>
    <property type="project" value="UniProtKB-KW"/>
</dbReference>
<evidence type="ECO:0000256" key="14">
    <source>
        <dbReference type="PIRSR" id="PIRSR603373-1"/>
    </source>
</evidence>
<dbReference type="Proteomes" id="UP000198577">
    <property type="component" value="Unassembled WGS sequence"/>
</dbReference>
<evidence type="ECO:0000256" key="16">
    <source>
        <dbReference type="RuleBase" id="RU362098"/>
    </source>
</evidence>
<name>A0A1I5YG49_9FIRM</name>
<evidence type="ECO:0000256" key="12">
    <source>
        <dbReference type="ARBA" id="ARBA00023136"/>
    </source>
</evidence>
<dbReference type="RefSeq" id="WP_092282802.1">
    <property type="nucleotide sequence ID" value="NZ_FOXR01000045.1"/>
</dbReference>
<dbReference type="GO" id="GO:0005525">
    <property type="term" value="F:GTP binding"/>
    <property type="evidence" value="ECO:0007669"/>
    <property type="project" value="UniProtKB-KW"/>
</dbReference>
<feature type="transmembrane region" description="Helical" evidence="16">
    <location>
        <begin position="258"/>
        <end position="279"/>
    </location>
</feature>
<evidence type="ECO:0000256" key="7">
    <source>
        <dbReference type="ARBA" id="ARBA00022741"/>
    </source>
</evidence>
<keyword evidence="4" id="KW-1003">Cell membrane</keyword>
<keyword evidence="15" id="KW-0479">Metal-binding</keyword>
<keyword evidence="12 16" id="KW-0472">Membrane</keyword>
<dbReference type="InterPro" id="IPR011642">
    <property type="entry name" value="Gate_dom"/>
</dbReference>
<evidence type="ECO:0000256" key="10">
    <source>
        <dbReference type="ARBA" id="ARBA00023065"/>
    </source>
</evidence>
<dbReference type="InterPro" id="IPR050860">
    <property type="entry name" value="FeoB_GTPase"/>
</dbReference>
<keyword evidence="10" id="KW-0406">Ion transport</keyword>
<comment type="subcellular location">
    <subcellularLocation>
        <location evidence="2 16">Cell membrane</location>
        <topology evidence="2 16">Multi-pass membrane protein</topology>
    </subcellularLocation>
</comment>
<dbReference type="Pfam" id="PF02421">
    <property type="entry name" value="FeoB_N"/>
    <property type="match status" value="1"/>
</dbReference>
<reference evidence="18 19" key="1">
    <citation type="submission" date="2016-10" db="EMBL/GenBank/DDBJ databases">
        <authorList>
            <person name="de Groot N.N."/>
        </authorList>
    </citation>
    <scope>NUCLEOTIDE SEQUENCE [LARGE SCALE GENOMIC DNA]</scope>
    <source>
        <strain evidence="18 19">DSM 20678</strain>
    </source>
</reference>
<evidence type="ECO:0000313" key="19">
    <source>
        <dbReference type="Proteomes" id="UP000198577"/>
    </source>
</evidence>
<dbReference type="STRING" id="937334.SAMN05444406_1458"/>
<comment type="similarity">
    <text evidence="16">Belongs to the TRAFAC class TrmE-Era-EngA-EngB-Septin-like GTPase superfamily. FeoB GTPase (TC 9.A.8) family.</text>
</comment>
<dbReference type="NCBIfam" id="TIGR00437">
    <property type="entry name" value="feoB"/>
    <property type="match status" value="1"/>
</dbReference>
<dbReference type="PROSITE" id="PS51711">
    <property type="entry name" value="G_FEOB"/>
    <property type="match status" value="1"/>
</dbReference>
<keyword evidence="7 14" id="KW-0547">Nucleotide-binding</keyword>